<evidence type="ECO:0000313" key="2">
    <source>
        <dbReference type="EMBL" id="PON81548.1"/>
    </source>
</evidence>
<protein>
    <submittedName>
        <fullName evidence="2">Uncharacterized protein</fullName>
    </submittedName>
</protein>
<dbReference type="AlphaFoldDB" id="A0A2P5E7P0"/>
<dbReference type="OrthoDB" id="1730237at2759"/>
<name>A0A2P5E7P0_TREOI</name>
<feature type="region of interest" description="Disordered" evidence="1">
    <location>
        <begin position="203"/>
        <end position="222"/>
    </location>
</feature>
<evidence type="ECO:0000313" key="3">
    <source>
        <dbReference type="Proteomes" id="UP000237000"/>
    </source>
</evidence>
<reference evidence="3" key="1">
    <citation type="submission" date="2016-06" db="EMBL/GenBank/DDBJ databases">
        <title>Parallel loss of symbiosis genes in relatives of nitrogen-fixing non-legume Parasponia.</title>
        <authorList>
            <person name="Van Velzen R."/>
            <person name="Holmer R."/>
            <person name="Bu F."/>
            <person name="Rutten L."/>
            <person name="Van Zeijl A."/>
            <person name="Liu W."/>
            <person name="Santuari L."/>
            <person name="Cao Q."/>
            <person name="Sharma T."/>
            <person name="Shen D."/>
            <person name="Roswanjaya Y."/>
            <person name="Wardhani T."/>
            <person name="Kalhor M.S."/>
            <person name="Jansen J."/>
            <person name="Van den Hoogen J."/>
            <person name="Gungor B."/>
            <person name="Hartog M."/>
            <person name="Hontelez J."/>
            <person name="Verver J."/>
            <person name="Yang W.-C."/>
            <person name="Schijlen E."/>
            <person name="Repin R."/>
            <person name="Schilthuizen M."/>
            <person name="Schranz E."/>
            <person name="Heidstra R."/>
            <person name="Miyata K."/>
            <person name="Fedorova E."/>
            <person name="Kohlen W."/>
            <person name="Bisseling T."/>
            <person name="Smit S."/>
            <person name="Geurts R."/>
        </authorList>
    </citation>
    <scope>NUCLEOTIDE SEQUENCE [LARGE SCALE GENOMIC DNA]</scope>
    <source>
        <strain evidence="3">cv. RG33-2</strain>
    </source>
</reference>
<accession>A0A2P5E7P0</accession>
<dbReference type="Proteomes" id="UP000237000">
    <property type="component" value="Unassembled WGS sequence"/>
</dbReference>
<organism evidence="2 3">
    <name type="scientific">Trema orientale</name>
    <name type="common">Charcoal tree</name>
    <name type="synonym">Celtis orientalis</name>
    <dbReference type="NCBI Taxonomy" id="63057"/>
    <lineage>
        <taxon>Eukaryota</taxon>
        <taxon>Viridiplantae</taxon>
        <taxon>Streptophyta</taxon>
        <taxon>Embryophyta</taxon>
        <taxon>Tracheophyta</taxon>
        <taxon>Spermatophyta</taxon>
        <taxon>Magnoliopsida</taxon>
        <taxon>eudicotyledons</taxon>
        <taxon>Gunneridae</taxon>
        <taxon>Pentapetalae</taxon>
        <taxon>rosids</taxon>
        <taxon>fabids</taxon>
        <taxon>Rosales</taxon>
        <taxon>Cannabaceae</taxon>
        <taxon>Trema</taxon>
    </lineage>
</organism>
<dbReference type="EMBL" id="JXTC01000214">
    <property type="protein sequence ID" value="PON81548.1"/>
    <property type="molecule type" value="Genomic_DNA"/>
</dbReference>
<comment type="caution">
    <text evidence="2">The sequence shown here is derived from an EMBL/GenBank/DDBJ whole genome shotgun (WGS) entry which is preliminary data.</text>
</comment>
<dbReference type="InParanoid" id="A0A2P5E7P0"/>
<evidence type="ECO:0000256" key="1">
    <source>
        <dbReference type="SAM" id="MobiDB-lite"/>
    </source>
</evidence>
<sequence>MEGSRKKRLCQPGKLQELLRERRRSLTAKLGTTEDFPEFNTVTTSKPKQKRSLRRLAAPAKSVFNSSIEKPTKSARRVILGDESPEFDNFCTIDDEARSSGGKSKLSRVDVWTKVYKKKSGIPVTSEDGEALDKLKTVQQYPTLSSTTNIFKDALTVVLGPDRCGAIRGSGRGVNATKLEIFLETDDNISRLEDKYCKIEEKGASTVRSEEQSNEPILSPLD</sequence>
<keyword evidence="3" id="KW-1185">Reference proteome</keyword>
<proteinExistence type="predicted"/>
<gene>
    <name evidence="2" type="ORF">TorRG33x02_226710</name>
</gene>